<accession>A0ABW4PKJ8</accession>
<evidence type="ECO:0000313" key="1">
    <source>
        <dbReference type="EMBL" id="MFD1830470.1"/>
    </source>
</evidence>
<dbReference type="Proteomes" id="UP001597365">
    <property type="component" value="Unassembled WGS sequence"/>
</dbReference>
<keyword evidence="2" id="KW-1185">Reference proteome</keyword>
<gene>
    <name evidence="1" type="ORF">ACFSJS_12440</name>
</gene>
<protein>
    <submittedName>
        <fullName evidence="1">Uncharacterized protein</fullName>
    </submittedName>
</protein>
<dbReference type="EMBL" id="JBHUFU010000006">
    <property type="protein sequence ID" value="MFD1830470.1"/>
    <property type="molecule type" value="Genomic_DNA"/>
</dbReference>
<name>A0ABW4PKJ8_9ACTN</name>
<proteinExistence type="predicted"/>
<evidence type="ECO:0000313" key="2">
    <source>
        <dbReference type="Proteomes" id="UP001597365"/>
    </source>
</evidence>
<dbReference type="RefSeq" id="WP_380899429.1">
    <property type="nucleotide sequence ID" value="NZ_JBHUFU010000006.1"/>
</dbReference>
<reference evidence="2" key="1">
    <citation type="journal article" date="2019" name="Int. J. Syst. Evol. Microbiol.">
        <title>The Global Catalogue of Microorganisms (GCM) 10K type strain sequencing project: providing services to taxonomists for standard genome sequencing and annotation.</title>
        <authorList>
            <consortium name="The Broad Institute Genomics Platform"/>
            <consortium name="The Broad Institute Genome Sequencing Center for Infectious Disease"/>
            <person name="Wu L."/>
            <person name="Ma J."/>
        </authorList>
    </citation>
    <scope>NUCLEOTIDE SEQUENCE [LARGE SCALE GENOMIC DNA]</scope>
    <source>
        <strain evidence="2">CGMCC 4.7455</strain>
    </source>
</reference>
<sequence length="162" mass="16852">MSGAAAGHLSARCAIGVHDACTEAEPGETGVPGVRHLACACPCHPAPQTRAASAPAPPEPGEEGWYRLCWSARPDAERDRLFPGAVHGVLVGQDVAAILRGMRGCLAPLVFHDPARVRERACAEGGWSYATDAVAVHARRIAGPAPWAALLACPDPRRGAAR</sequence>
<organism evidence="1 2">
    <name type="scientific">Streptomyces desertarenae</name>
    <dbReference type="NCBI Taxonomy" id="2666184"/>
    <lineage>
        <taxon>Bacteria</taxon>
        <taxon>Bacillati</taxon>
        <taxon>Actinomycetota</taxon>
        <taxon>Actinomycetes</taxon>
        <taxon>Kitasatosporales</taxon>
        <taxon>Streptomycetaceae</taxon>
        <taxon>Streptomyces</taxon>
    </lineage>
</organism>
<comment type="caution">
    <text evidence="1">The sequence shown here is derived from an EMBL/GenBank/DDBJ whole genome shotgun (WGS) entry which is preliminary data.</text>
</comment>